<evidence type="ECO:0000313" key="2">
    <source>
        <dbReference type="Proteomes" id="UP000469523"/>
    </source>
</evidence>
<dbReference type="Proteomes" id="UP000469523">
    <property type="component" value="Unassembled WGS sequence"/>
</dbReference>
<gene>
    <name evidence="1" type="ORF">FYJ83_10565</name>
</gene>
<evidence type="ECO:0000313" key="1">
    <source>
        <dbReference type="EMBL" id="MSU01911.1"/>
    </source>
</evidence>
<proteinExistence type="predicted"/>
<reference evidence="1 2" key="1">
    <citation type="submission" date="2019-09" db="EMBL/GenBank/DDBJ databases">
        <title>In-depth cultivation of the pig gut microbiome towards novel bacterial diversity and tailored functional studies.</title>
        <authorList>
            <person name="Wylensek D."/>
            <person name="Hitch T.C.A."/>
            <person name="Clavel T."/>
        </authorList>
    </citation>
    <scope>NUCLEOTIDE SEQUENCE [LARGE SCALE GENOMIC DNA]</scope>
    <source>
        <strain evidence="1 2">WCA3-693-APC-4?</strain>
    </source>
</reference>
<dbReference type="AlphaFoldDB" id="A0A6N7XIL1"/>
<accession>A0A6N7XIL1</accession>
<dbReference type="RefSeq" id="WP_154440420.1">
    <property type="nucleotide sequence ID" value="NZ_VUNQ01000021.1"/>
</dbReference>
<protein>
    <submittedName>
        <fullName evidence="1">Uncharacterized protein</fullName>
    </submittedName>
</protein>
<name>A0A6N7XIL1_9FIRM</name>
<dbReference type="EMBL" id="VUNQ01000021">
    <property type="protein sequence ID" value="MSU01911.1"/>
    <property type="molecule type" value="Genomic_DNA"/>
</dbReference>
<comment type="caution">
    <text evidence="1">The sequence shown here is derived from an EMBL/GenBank/DDBJ whole genome shotgun (WGS) entry which is preliminary data.</text>
</comment>
<sequence length="97" mass="11482">MSAICMEFTKTYSGINLDFQRKDAKGYDYTMLLIYLNELKKGYKVKRINKTTKKGTSVVYSLIKSKEELAEYENLIKCKVQEFNKKWNCDLEVMKEE</sequence>
<keyword evidence="2" id="KW-1185">Reference proteome</keyword>
<organism evidence="1 2">
    <name type="scientific">Tissierella pigra</name>
    <dbReference type="NCBI Taxonomy" id="2607614"/>
    <lineage>
        <taxon>Bacteria</taxon>
        <taxon>Bacillati</taxon>
        <taxon>Bacillota</taxon>
        <taxon>Tissierellia</taxon>
        <taxon>Tissierellales</taxon>
        <taxon>Tissierellaceae</taxon>
        <taxon>Tissierella</taxon>
    </lineage>
</organism>